<evidence type="ECO:0000256" key="1">
    <source>
        <dbReference type="ARBA" id="ARBA00004123"/>
    </source>
</evidence>
<dbReference type="SUPFAM" id="SSF56112">
    <property type="entry name" value="Protein kinase-like (PK-like)"/>
    <property type="match status" value="1"/>
</dbReference>
<dbReference type="Pfam" id="PF08587">
    <property type="entry name" value="UBA_2"/>
    <property type="match status" value="1"/>
</dbReference>
<proteinExistence type="inferred from homology"/>
<dbReference type="AlphaFoldDB" id="A0AAD6XCN9"/>
<keyword evidence="16" id="KW-1185">Reference proteome</keyword>
<keyword evidence="9" id="KW-0539">Nucleus</keyword>
<keyword evidence="6" id="KW-0547">Nucleotide-binding</keyword>
<feature type="region of interest" description="Disordered" evidence="13">
    <location>
        <begin position="377"/>
        <end position="460"/>
    </location>
</feature>
<evidence type="ECO:0000256" key="11">
    <source>
        <dbReference type="ARBA" id="ARBA00047899"/>
    </source>
</evidence>
<feature type="domain" description="Protein kinase" evidence="14">
    <location>
        <begin position="16"/>
        <end position="267"/>
    </location>
</feature>
<dbReference type="GO" id="GO:0005634">
    <property type="term" value="C:nucleus"/>
    <property type="evidence" value="ECO:0007669"/>
    <property type="project" value="UniProtKB-SubCell"/>
</dbReference>
<dbReference type="PROSITE" id="PS50011">
    <property type="entry name" value="PROTEIN_KINASE_DOM"/>
    <property type="match status" value="1"/>
</dbReference>
<evidence type="ECO:0000256" key="3">
    <source>
        <dbReference type="ARBA" id="ARBA00012513"/>
    </source>
</evidence>
<evidence type="ECO:0000256" key="7">
    <source>
        <dbReference type="ARBA" id="ARBA00022777"/>
    </source>
</evidence>
<dbReference type="SUPFAM" id="SSF103243">
    <property type="entry name" value="KA1-like"/>
    <property type="match status" value="1"/>
</dbReference>
<dbReference type="Gene3D" id="1.10.510.10">
    <property type="entry name" value="Transferase(Phosphotransferase) domain 1"/>
    <property type="match status" value="1"/>
</dbReference>
<dbReference type="Pfam" id="PF00069">
    <property type="entry name" value="Pkinase"/>
    <property type="match status" value="1"/>
</dbReference>
<dbReference type="PANTHER" id="PTHR24346">
    <property type="entry name" value="MAP/MICROTUBULE AFFINITY-REGULATING KINASE"/>
    <property type="match status" value="1"/>
</dbReference>
<keyword evidence="5" id="KW-0808">Transferase</keyword>
<dbReference type="CDD" id="cd12122">
    <property type="entry name" value="AMPKA_C"/>
    <property type="match status" value="1"/>
</dbReference>
<keyword evidence="10" id="KW-0119">Carbohydrate metabolism</keyword>
<dbReference type="EC" id="2.7.11.1" evidence="3"/>
<feature type="region of interest" description="Disordered" evidence="13">
    <location>
        <begin position="564"/>
        <end position="598"/>
    </location>
</feature>
<dbReference type="GO" id="GO:0005737">
    <property type="term" value="C:cytoplasm"/>
    <property type="evidence" value="ECO:0007669"/>
    <property type="project" value="TreeGrafter"/>
</dbReference>
<evidence type="ECO:0000259" key="14">
    <source>
        <dbReference type="PROSITE" id="PS50011"/>
    </source>
</evidence>
<organism evidence="15 16">
    <name type="scientific">Mycena alexandri</name>
    <dbReference type="NCBI Taxonomy" id="1745969"/>
    <lineage>
        <taxon>Eukaryota</taxon>
        <taxon>Fungi</taxon>
        <taxon>Dikarya</taxon>
        <taxon>Basidiomycota</taxon>
        <taxon>Agaricomycotina</taxon>
        <taxon>Agaricomycetes</taxon>
        <taxon>Agaricomycetidae</taxon>
        <taxon>Agaricales</taxon>
        <taxon>Marasmiineae</taxon>
        <taxon>Mycenaceae</taxon>
        <taxon>Mycena</taxon>
    </lineage>
</organism>
<dbReference type="GO" id="GO:0005524">
    <property type="term" value="F:ATP binding"/>
    <property type="evidence" value="ECO:0007669"/>
    <property type="project" value="UniProtKB-KW"/>
</dbReference>
<comment type="caution">
    <text evidence="15">The sequence shown here is derived from an EMBL/GenBank/DDBJ whole genome shotgun (WGS) entry which is preliminary data.</text>
</comment>
<sequence>MDGPMDQFDTTQLGMYTVIDDIAEGTFGKVKMAIHTVTGHKVAMKFLSKAIIHRDRMKARVRREFEYMRLLRHPHIIKLYEVISTPTDIIFVLEYAEGELFNYIVQNGRLSEDVGRRFFQQIMAGIEYSHRLKIVHRDLKPENILLDEYLNVKIADFGLSNETVDGEFLATSCGSPNYAAPEVIKGLKYSGPEIDVWSSGIILYVLLCGKLPFEDEVIGSLFEKIQHVRYEPPTHLSPHAQNLIKSMLVADPTKRITVPQIMQHPFVTVKLPRYLTPLPPVPGPVVGTLSSLVSAPAVPLDFEFVEGLGRIDDEVVDELVARLIGTDKEEIMHSLRRNDGIRGNQVKVAYMLLKDKKRVGKDLAIFAEQERDAELATMDPRNVLSPNALSPGGSDLDENPFEAEFGEEDEAHEPDDGFDDVPEDDPNTPSNVTILNSSLRKPEPTPTGRANSRRPPKTARWHFGIRSRSSPMEVMLEIYKTLLSMGMEWKEKKNLGCLGRTSADYSDERSEENMRAAAGIFFIETRARVQDIVVLMNINLYKVDEQNYLVDFQHKKSYRASMLPDAGKFDPAPRENTGSGEADSVTSSGRSLIENNGLSSDETVMSPFVFMDLATRLILELAGQ</sequence>
<comment type="catalytic activity">
    <reaction evidence="11">
        <text>L-threonyl-[protein] + ATP = O-phospho-L-threonyl-[protein] + ADP + H(+)</text>
        <dbReference type="Rhea" id="RHEA:46608"/>
        <dbReference type="Rhea" id="RHEA-COMP:11060"/>
        <dbReference type="Rhea" id="RHEA-COMP:11605"/>
        <dbReference type="ChEBI" id="CHEBI:15378"/>
        <dbReference type="ChEBI" id="CHEBI:30013"/>
        <dbReference type="ChEBI" id="CHEBI:30616"/>
        <dbReference type="ChEBI" id="CHEBI:61977"/>
        <dbReference type="ChEBI" id="CHEBI:456216"/>
        <dbReference type="EC" id="2.7.11.1"/>
    </reaction>
</comment>
<keyword evidence="8" id="KW-0067">ATP-binding</keyword>
<evidence type="ECO:0000256" key="10">
    <source>
        <dbReference type="ARBA" id="ARBA00023277"/>
    </source>
</evidence>
<evidence type="ECO:0000256" key="12">
    <source>
        <dbReference type="ARBA" id="ARBA00048679"/>
    </source>
</evidence>
<dbReference type="InterPro" id="IPR032270">
    <property type="entry name" value="AMPK_C"/>
</dbReference>
<dbReference type="EMBL" id="JARJCM010000005">
    <property type="protein sequence ID" value="KAJ7045082.1"/>
    <property type="molecule type" value="Genomic_DNA"/>
</dbReference>
<evidence type="ECO:0000256" key="4">
    <source>
        <dbReference type="ARBA" id="ARBA00022527"/>
    </source>
</evidence>
<dbReference type="FunFam" id="1.10.510.10:FF:000571">
    <property type="entry name" value="Maternal embryonic leucine zipper kinase"/>
    <property type="match status" value="1"/>
</dbReference>
<dbReference type="GO" id="GO:0035556">
    <property type="term" value="P:intracellular signal transduction"/>
    <property type="evidence" value="ECO:0007669"/>
    <property type="project" value="TreeGrafter"/>
</dbReference>
<protein>
    <recommendedName>
        <fullName evidence="3">non-specific serine/threonine protein kinase</fullName>
        <ecNumber evidence="3">2.7.11.1</ecNumber>
    </recommendedName>
</protein>
<evidence type="ECO:0000256" key="2">
    <source>
        <dbReference type="ARBA" id="ARBA00006234"/>
    </source>
</evidence>
<dbReference type="Gene3D" id="3.30.310.80">
    <property type="entry name" value="Kinase associated domain 1, KA1"/>
    <property type="match status" value="1"/>
</dbReference>
<comment type="catalytic activity">
    <reaction evidence="12">
        <text>L-seryl-[protein] + ATP = O-phospho-L-seryl-[protein] + ADP + H(+)</text>
        <dbReference type="Rhea" id="RHEA:17989"/>
        <dbReference type="Rhea" id="RHEA-COMP:9863"/>
        <dbReference type="Rhea" id="RHEA-COMP:11604"/>
        <dbReference type="ChEBI" id="CHEBI:15378"/>
        <dbReference type="ChEBI" id="CHEBI:29999"/>
        <dbReference type="ChEBI" id="CHEBI:30616"/>
        <dbReference type="ChEBI" id="CHEBI:83421"/>
        <dbReference type="ChEBI" id="CHEBI:456216"/>
        <dbReference type="EC" id="2.7.11.1"/>
    </reaction>
</comment>
<evidence type="ECO:0000313" key="16">
    <source>
        <dbReference type="Proteomes" id="UP001218188"/>
    </source>
</evidence>
<evidence type="ECO:0000256" key="6">
    <source>
        <dbReference type="ARBA" id="ARBA00022741"/>
    </source>
</evidence>
<dbReference type="InterPro" id="IPR028375">
    <property type="entry name" value="KA1/Ssp2_C"/>
</dbReference>
<reference evidence="15" key="1">
    <citation type="submission" date="2023-03" db="EMBL/GenBank/DDBJ databases">
        <title>Massive genome expansion in bonnet fungi (Mycena s.s.) driven by repeated elements and novel gene families across ecological guilds.</title>
        <authorList>
            <consortium name="Lawrence Berkeley National Laboratory"/>
            <person name="Harder C.B."/>
            <person name="Miyauchi S."/>
            <person name="Viragh M."/>
            <person name="Kuo A."/>
            <person name="Thoen E."/>
            <person name="Andreopoulos B."/>
            <person name="Lu D."/>
            <person name="Skrede I."/>
            <person name="Drula E."/>
            <person name="Henrissat B."/>
            <person name="Morin E."/>
            <person name="Kohler A."/>
            <person name="Barry K."/>
            <person name="LaButti K."/>
            <person name="Morin E."/>
            <person name="Salamov A."/>
            <person name="Lipzen A."/>
            <person name="Mereny Z."/>
            <person name="Hegedus B."/>
            <person name="Baldrian P."/>
            <person name="Stursova M."/>
            <person name="Weitz H."/>
            <person name="Taylor A."/>
            <person name="Grigoriev I.V."/>
            <person name="Nagy L.G."/>
            <person name="Martin F."/>
            <person name="Kauserud H."/>
        </authorList>
    </citation>
    <scope>NUCLEOTIDE SEQUENCE</scope>
    <source>
        <strain evidence="15">CBHHK200</strain>
    </source>
</reference>
<evidence type="ECO:0000313" key="15">
    <source>
        <dbReference type="EMBL" id="KAJ7045082.1"/>
    </source>
</evidence>
<dbReference type="InterPro" id="IPR011009">
    <property type="entry name" value="Kinase-like_dom_sf"/>
</dbReference>
<dbReference type="GO" id="GO:0004674">
    <property type="term" value="F:protein serine/threonine kinase activity"/>
    <property type="evidence" value="ECO:0007669"/>
    <property type="project" value="UniProtKB-KW"/>
</dbReference>
<dbReference type="InterPro" id="IPR000719">
    <property type="entry name" value="Prot_kinase_dom"/>
</dbReference>
<accession>A0AAD6XCN9</accession>
<feature type="compositionally biased region" description="Polar residues" evidence="13">
    <location>
        <begin position="576"/>
        <end position="598"/>
    </location>
</feature>
<dbReference type="FunFam" id="3.30.200.20:FF:000042">
    <property type="entry name" value="Aurora kinase A"/>
    <property type="match status" value="1"/>
</dbReference>
<feature type="compositionally biased region" description="Acidic residues" evidence="13">
    <location>
        <begin position="395"/>
        <end position="426"/>
    </location>
</feature>
<name>A0AAD6XCN9_9AGAR</name>
<comment type="subcellular location">
    <subcellularLocation>
        <location evidence="1">Nucleus</location>
    </subcellularLocation>
</comment>
<evidence type="ECO:0000256" key="13">
    <source>
        <dbReference type="SAM" id="MobiDB-lite"/>
    </source>
</evidence>
<dbReference type="PROSITE" id="PS00108">
    <property type="entry name" value="PROTEIN_KINASE_ST"/>
    <property type="match status" value="1"/>
</dbReference>
<dbReference type="Pfam" id="PF16579">
    <property type="entry name" value="AdenylateSensor"/>
    <property type="match status" value="1"/>
</dbReference>
<keyword evidence="4" id="KW-0723">Serine/threonine-protein kinase</keyword>
<dbReference type="Proteomes" id="UP001218188">
    <property type="component" value="Unassembled WGS sequence"/>
</dbReference>
<keyword evidence="7" id="KW-0418">Kinase</keyword>
<dbReference type="SMART" id="SM00220">
    <property type="entry name" value="S_TKc"/>
    <property type="match status" value="1"/>
</dbReference>
<evidence type="ECO:0000256" key="9">
    <source>
        <dbReference type="ARBA" id="ARBA00023242"/>
    </source>
</evidence>
<dbReference type="PANTHER" id="PTHR24346:SF110">
    <property type="entry name" value="NON-SPECIFIC SERINE_THREONINE PROTEIN KINASE"/>
    <property type="match status" value="1"/>
</dbReference>
<evidence type="ECO:0000256" key="8">
    <source>
        <dbReference type="ARBA" id="ARBA00022840"/>
    </source>
</evidence>
<feature type="compositionally biased region" description="Polar residues" evidence="13">
    <location>
        <begin position="427"/>
        <end position="439"/>
    </location>
</feature>
<feature type="compositionally biased region" description="Basic residues" evidence="13">
    <location>
        <begin position="451"/>
        <end position="460"/>
    </location>
</feature>
<dbReference type="InterPro" id="IPR013896">
    <property type="entry name" value="SNF1_UBA"/>
</dbReference>
<comment type="similarity">
    <text evidence="2">Belongs to the protein kinase superfamily. CAMK Ser/Thr protein kinase family. SNF1 subfamily.</text>
</comment>
<dbReference type="InterPro" id="IPR008271">
    <property type="entry name" value="Ser/Thr_kinase_AS"/>
</dbReference>
<gene>
    <name evidence="15" type="ORF">C8F04DRAFT_1067643</name>
</gene>
<evidence type="ECO:0000256" key="5">
    <source>
        <dbReference type="ARBA" id="ARBA00022679"/>
    </source>
</evidence>